<dbReference type="AlphaFoldDB" id="A0AAN6TYQ4"/>
<comment type="caution">
    <text evidence="2">The sequence shown here is derived from an EMBL/GenBank/DDBJ whole genome shotgun (WGS) entry which is preliminary data.</text>
</comment>
<dbReference type="Proteomes" id="UP001302602">
    <property type="component" value="Unassembled WGS sequence"/>
</dbReference>
<proteinExistence type="predicted"/>
<keyword evidence="1" id="KW-0812">Transmembrane</keyword>
<gene>
    <name evidence="2" type="ORF">N657DRAFT_690862</name>
</gene>
<keyword evidence="3" id="KW-1185">Reference proteome</keyword>
<evidence type="ECO:0000313" key="2">
    <source>
        <dbReference type="EMBL" id="KAK4123225.1"/>
    </source>
</evidence>
<accession>A0AAN6TYQ4</accession>
<dbReference type="EMBL" id="MU853229">
    <property type="protein sequence ID" value="KAK4123225.1"/>
    <property type="molecule type" value="Genomic_DNA"/>
</dbReference>
<dbReference type="GeneID" id="87833837"/>
<evidence type="ECO:0000256" key="1">
    <source>
        <dbReference type="SAM" id="Phobius"/>
    </source>
</evidence>
<feature type="transmembrane region" description="Helical" evidence="1">
    <location>
        <begin position="25"/>
        <end position="45"/>
    </location>
</feature>
<keyword evidence="1" id="KW-0472">Membrane</keyword>
<evidence type="ECO:0000313" key="3">
    <source>
        <dbReference type="Proteomes" id="UP001302602"/>
    </source>
</evidence>
<reference evidence="2" key="1">
    <citation type="journal article" date="2023" name="Mol. Phylogenet. Evol.">
        <title>Genome-scale phylogeny and comparative genomics of the fungal order Sordariales.</title>
        <authorList>
            <person name="Hensen N."/>
            <person name="Bonometti L."/>
            <person name="Westerberg I."/>
            <person name="Brannstrom I.O."/>
            <person name="Guillou S."/>
            <person name="Cros-Aarteil S."/>
            <person name="Calhoun S."/>
            <person name="Haridas S."/>
            <person name="Kuo A."/>
            <person name="Mondo S."/>
            <person name="Pangilinan J."/>
            <person name="Riley R."/>
            <person name="LaButti K."/>
            <person name="Andreopoulos B."/>
            <person name="Lipzen A."/>
            <person name="Chen C."/>
            <person name="Yan M."/>
            <person name="Daum C."/>
            <person name="Ng V."/>
            <person name="Clum A."/>
            <person name="Steindorff A."/>
            <person name="Ohm R.A."/>
            <person name="Martin F."/>
            <person name="Silar P."/>
            <person name="Natvig D.O."/>
            <person name="Lalanne C."/>
            <person name="Gautier V."/>
            <person name="Ament-Velasquez S.L."/>
            <person name="Kruys A."/>
            <person name="Hutchinson M.I."/>
            <person name="Powell A.J."/>
            <person name="Barry K."/>
            <person name="Miller A.N."/>
            <person name="Grigoriev I.V."/>
            <person name="Debuchy R."/>
            <person name="Gladieux P."/>
            <person name="Hiltunen Thoren M."/>
            <person name="Johannesson H."/>
        </authorList>
    </citation>
    <scope>NUCLEOTIDE SEQUENCE</scope>
    <source>
        <strain evidence="2">CBS 731.68</strain>
    </source>
</reference>
<name>A0AAN6TYQ4_9PEZI</name>
<reference evidence="2" key="2">
    <citation type="submission" date="2023-05" db="EMBL/GenBank/DDBJ databases">
        <authorList>
            <consortium name="Lawrence Berkeley National Laboratory"/>
            <person name="Steindorff A."/>
            <person name="Hensen N."/>
            <person name="Bonometti L."/>
            <person name="Westerberg I."/>
            <person name="Brannstrom I.O."/>
            <person name="Guillou S."/>
            <person name="Cros-Aarteil S."/>
            <person name="Calhoun S."/>
            <person name="Haridas S."/>
            <person name="Kuo A."/>
            <person name="Mondo S."/>
            <person name="Pangilinan J."/>
            <person name="Riley R."/>
            <person name="Labutti K."/>
            <person name="Andreopoulos B."/>
            <person name="Lipzen A."/>
            <person name="Chen C."/>
            <person name="Yanf M."/>
            <person name="Daum C."/>
            <person name="Ng V."/>
            <person name="Clum A."/>
            <person name="Ohm R."/>
            <person name="Martin F."/>
            <person name="Silar P."/>
            <person name="Natvig D."/>
            <person name="Lalanne C."/>
            <person name="Gautier V."/>
            <person name="Ament-Velasquez S.L."/>
            <person name="Kruys A."/>
            <person name="Hutchinson M.I."/>
            <person name="Powell A.J."/>
            <person name="Barry K."/>
            <person name="Miller A.N."/>
            <person name="Grigoriev I.V."/>
            <person name="Debuchy R."/>
            <person name="Gladieux P."/>
            <person name="Thoren M.H."/>
            <person name="Johannesson H."/>
        </authorList>
    </citation>
    <scope>NUCLEOTIDE SEQUENCE</scope>
    <source>
        <strain evidence="2">CBS 731.68</strain>
    </source>
</reference>
<organism evidence="2 3">
    <name type="scientific">Parathielavia appendiculata</name>
    <dbReference type="NCBI Taxonomy" id="2587402"/>
    <lineage>
        <taxon>Eukaryota</taxon>
        <taxon>Fungi</taxon>
        <taxon>Dikarya</taxon>
        <taxon>Ascomycota</taxon>
        <taxon>Pezizomycotina</taxon>
        <taxon>Sordariomycetes</taxon>
        <taxon>Sordariomycetidae</taxon>
        <taxon>Sordariales</taxon>
        <taxon>Chaetomiaceae</taxon>
        <taxon>Parathielavia</taxon>
    </lineage>
</organism>
<keyword evidence="1" id="KW-1133">Transmembrane helix</keyword>
<protein>
    <submittedName>
        <fullName evidence="2">Uncharacterized protein</fullName>
    </submittedName>
</protein>
<sequence>MKMDRNPVVSHSSCGSWYPAIHSRIALVTFFMVCAIGFMCLGFYASNRNRREGVSNRLIQGRHNKHHEDNYIDNEEDVPHQHQFHQHNPDCMHKDNWTHKTNLTLKLTEDGWRIVEEERTVYERVTQWVIGMLHDVGKRVSELVYGASRIKLGSELRLPSVKDVESGGASLPYGYAYAYANRYRDGYGVGDGTIGGQIDGFKAAGEKSAVMGDVGTMAWPCGTFSTDLSACRLRRNGGGTMTVEGKCPV</sequence>
<dbReference type="RefSeq" id="XP_062646996.1">
    <property type="nucleotide sequence ID" value="XM_062797069.1"/>
</dbReference>